<dbReference type="EMBL" id="CP015220">
    <property type="protein sequence ID" value="AMY24026.1"/>
    <property type="molecule type" value="Genomic_DNA"/>
</dbReference>
<dbReference type="RefSeq" id="WP_027496002.1">
    <property type="nucleotide sequence ID" value="NZ_CP015220.1"/>
</dbReference>
<accession>A0A260UFY4</accession>
<evidence type="ECO:0000256" key="1">
    <source>
        <dbReference type="SAM" id="MobiDB-lite"/>
    </source>
</evidence>
<feature type="region of interest" description="Disordered" evidence="1">
    <location>
        <begin position="60"/>
        <end position="81"/>
    </location>
</feature>
<dbReference type="GeneID" id="93552852"/>
<dbReference type="Pfam" id="PF10944">
    <property type="entry name" value="DUF2630"/>
    <property type="match status" value="1"/>
</dbReference>
<sequence length="81" mass="9164">MNEHDIHTKIQQLIATEHKLRTDTQAGEIDPDTEKAQLASLEHALDQCWDLLRQRRARIDAGKDPDSATANSVNQVEGYLQ</sequence>
<reference evidence="2 3" key="1">
    <citation type="journal article" date="2016" name="Genome Announc.">
        <title>Complete Genome and Plasmid Sequences for Rhodococcus fascians D188 and Draft Sequences for Rhodococcus Isolates PBTS 1 and PBTS 2.</title>
        <authorList>
            <person name="Stamler R.A."/>
            <person name="Vereecke D."/>
            <person name="Zhang Y."/>
            <person name="Schilkey F."/>
            <person name="Devitt N."/>
            <person name="Randall J.J."/>
        </authorList>
    </citation>
    <scope>NUCLEOTIDE SEQUENCE [LARGE SCALE GENOMIC DNA]</scope>
    <source>
        <strain evidence="2 3">PBTS2</strain>
    </source>
</reference>
<dbReference type="OrthoDB" id="7376174at2"/>
<keyword evidence="3" id="KW-1185">Reference proteome</keyword>
<evidence type="ECO:0000313" key="3">
    <source>
        <dbReference type="Proteomes" id="UP000076038"/>
    </source>
</evidence>
<evidence type="ECO:0000313" key="2">
    <source>
        <dbReference type="EMBL" id="AMY24026.1"/>
    </source>
</evidence>
<reference evidence="3" key="2">
    <citation type="submission" date="2016-04" db="EMBL/GenBank/DDBJ databases">
        <title>Complete Genome and Plasmid Sequences for Rhodococcus fascians D188 and Draft Sequences for Rhodococcus spp. Isolates PBTS 1 and PBTS 2.</title>
        <authorList>
            <person name="Stamer R."/>
            <person name="Vereecke D."/>
            <person name="Zhang Y."/>
            <person name="Schilkey F."/>
            <person name="Devitt N."/>
            <person name="Randall J."/>
        </authorList>
    </citation>
    <scope>NUCLEOTIDE SEQUENCE [LARGE SCALE GENOMIC DNA]</scope>
    <source>
        <strain evidence="3">PBTS2</strain>
    </source>
</reference>
<accession>A0A143QMK8</accession>
<dbReference type="Proteomes" id="UP000076038">
    <property type="component" value="Chromosome"/>
</dbReference>
<dbReference type="AlphaFoldDB" id="A0A143QMK8"/>
<protein>
    <recommendedName>
        <fullName evidence="4">DUF2630 domain-containing protein</fullName>
    </recommendedName>
</protein>
<organism evidence="2 3">
    <name type="scientific">Rhodococcoides fascians</name>
    <name type="common">Rhodococcus fascians</name>
    <dbReference type="NCBI Taxonomy" id="1828"/>
    <lineage>
        <taxon>Bacteria</taxon>
        <taxon>Bacillati</taxon>
        <taxon>Actinomycetota</taxon>
        <taxon>Actinomycetes</taxon>
        <taxon>Mycobacteriales</taxon>
        <taxon>Nocardiaceae</taxon>
        <taxon>Rhodococcoides</taxon>
    </lineage>
</organism>
<evidence type="ECO:0008006" key="4">
    <source>
        <dbReference type="Google" id="ProtNLM"/>
    </source>
</evidence>
<dbReference type="PATRIC" id="fig|1653479.3.peg.2761"/>
<dbReference type="KEGG" id="rhs:A3Q41_02732"/>
<gene>
    <name evidence="2" type="ORF">A3Q41_02732</name>
</gene>
<proteinExistence type="predicted"/>
<dbReference type="InterPro" id="IPR020311">
    <property type="entry name" value="Uncharacterised_Rv0898c"/>
</dbReference>
<name>A0A143QMK8_RHOFA</name>